<evidence type="ECO:0000259" key="2">
    <source>
        <dbReference type="PROSITE" id="PS51831"/>
    </source>
</evidence>
<dbReference type="InterPro" id="IPR050798">
    <property type="entry name" value="YhaM_exoribonuc/phosphodiest"/>
</dbReference>
<evidence type="ECO:0000256" key="1">
    <source>
        <dbReference type="ARBA" id="ARBA00022801"/>
    </source>
</evidence>
<comment type="caution">
    <text evidence="3">The sequence shown here is derived from an EMBL/GenBank/DDBJ whole genome shotgun (WGS) entry which is preliminary data.</text>
</comment>
<dbReference type="CDD" id="cd00077">
    <property type="entry name" value="HDc"/>
    <property type="match status" value="1"/>
</dbReference>
<keyword evidence="4" id="KW-1185">Reference proteome</keyword>
<dbReference type="GO" id="GO:0003676">
    <property type="term" value="F:nucleic acid binding"/>
    <property type="evidence" value="ECO:0007669"/>
    <property type="project" value="InterPro"/>
</dbReference>
<sequence length="313" mass="35574">MRYIKDIKEGDNVSEHYLCASKQILKTRVGKTYYSLLLQDKTGSMDTKIWELSDGIANFEAGDYVKVEGSVVSFQGGLQLNVRRLRKSQTGEVDPKEYVPTVEGDMEQMYQELLGYVDKIGNAHLSQLAKKFFVEDKAFAERFKTHTAAKTMHHNVMGGLLEHTLGILRMCEFLADAYPTVDRDLLFVGALFHDMGKTRELSSFPILEYTDEGQLVGHIVMAVEWIGEKIREIPGFPAPLANLVKHMVLAHHGELEYGSPKKPAVLEAVLLHYADNIDAKVQTFGRILSETDKESNWSYYQKPFESSIRRTRY</sequence>
<organism evidence="3 4">
    <name type="scientific">Anaerotalea alkaliphila</name>
    <dbReference type="NCBI Taxonomy" id="2662126"/>
    <lineage>
        <taxon>Bacteria</taxon>
        <taxon>Bacillati</taxon>
        <taxon>Bacillota</taxon>
        <taxon>Clostridia</taxon>
        <taxon>Eubacteriales</taxon>
        <taxon>Anaerotalea</taxon>
    </lineage>
</organism>
<dbReference type="InterPro" id="IPR004365">
    <property type="entry name" value="NA-bd_OB_tRNA"/>
</dbReference>
<reference evidence="3 4" key="1">
    <citation type="submission" date="2020-01" db="EMBL/GenBank/DDBJ databases">
        <title>Anaeroalcalibacter tamaniensis gen. nov., sp. nov., moderately halophilic strictly anaerobic fermenter bacterium from mud volcano of Taman peninsula.</title>
        <authorList>
            <person name="Frolova A."/>
            <person name="Merkel A.Y."/>
            <person name="Slobodkin A.I."/>
        </authorList>
    </citation>
    <scope>NUCLEOTIDE SEQUENCE [LARGE SCALE GENOMIC DNA]</scope>
    <source>
        <strain evidence="3 4">F-3ap</strain>
    </source>
</reference>
<dbReference type="SUPFAM" id="SSF109604">
    <property type="entry name" value="HD-domain/PDEase-like"/>
    <property type="match status" value="1"/>
</dbReference>
<dbReference type="PROSITE" id="PS51831">
    <property type="entry name" value="HD"/>
    <property type="match status" value="1"/>
</dbReference>
<dbReference type="Pfam" id="PF01966">
    <property type="entry name" value="HD"/>
    <property type="match status" value="1"/>
</dbReference>
<name>A0A7X5KMA7_9FIRM</name>
<dbReference type="Gene3D" id="1.10.3210.10">
    <property type="entry name" value="Hypothetical protein af1432"/>
    <property type="match status" value="1"/>
</dbReference>
<dbReference type="InterPro" id="IPR003607">
    <property type="entry name" value="HD/PDEase_dom"/>
</dbReference>
<gene>
    <name evidence="3" type="ORF">GXN74_03265</name>
</gene>
<dbReference type="SMART" id="SM00471">
    <property type="entry name" value="HDc"/>
    <property type="match status" value="1"/>
</dbReference>
<dbReference type="PANTHER" id="PTHR37294">
    <property type="entry name" value="3'-5' EXORIBONUCLEASE YHAM"/>
    <property type="match status" value="1"/>
</dbReference>
<protein>
    <submittedName>
        <fullName evidence="3">HD domain-containing protein</fullName>
    </submittedName>
</protein>
<dbReference type="GO" id="GO:0016787">
    <property type="term" value="F:hydrolase activity"/>
    <property type="evidence" value="ECO:0007669"/>
    <property type="project" value="UniProtKB-KW"/>
</dbReference>
<dbReference type="EMBL" id="JAAEEH010000005">
    <property type="protein sequence ID" value="NDL66764.1"/>
    <property type="molecule type" value="Genomic_DNA"/>
</dbReference>
<dbReference type="PANTHER" id="PTHR37294:SF1">
    <property type="entry name" value="3'-5' EXORIBONUCLEASE YHAM"/>
    <property type="match status" value="1"/>
</dbReference>
<keyword evidence="1" id="KW-0378">Hydrolase</keyword>
<dbReference type="RefSeq" id="WP_162369489.1">
    <property type="nucleotide sequence ID" value="NZ_JAAEEH010000005.1"/>
</dbReference>
<dbReference type="CDD" id="cd04492">
    <property type="entry name" value="YhaM_OBF_like"/>
    <property type="match status" value="1"/>
</dbReference>
<dbReference type="Proteomes" id="UP000461585">
    <property type="component" value="Unassembled WGS sequence"/>
</dbReference>
<feature type="domain" description="HD" evidence="2">
    <location>
        <begin position="160"/>
        <end position="280"/>
    </location>
</feature>
<accession>A0A7X5KMA7</accession>
<dbReference type="GO" id="GO:0031125">
    <property type="term" value="P:rRNA 3'-end processing"/>
    <property type="evidence" value="ECO:0007669"/>
    <property type="project" value="TreeGrafter"/>
</dbReference>
<dbReference type="InterPro" id="IPR012340">
    <property type="entry name" value="NA-bd_OB-fold"/>
</dbReference>
<dbReference type="SUPFAM" id="SSF50249">
    <property type="entry name" value="Nucleic acid-binding proteins"/>
    <property type="match status" value="1"/>
</dbReference>
<evidence type="ECO:0000313" key="3">
    <source>
        <dbReference type="EMBL" id="NDL66764.1"/>
    </source>
</evidence>
<dbReference type="Gene3D" id="2.40.50.140">
    <property type="entry name" value="Nucleic acid-binding proteins"/>
    <property type="match status" value="1"/>
</dbReference>
<dbReference type="InterPro" id="IPR006674">
    <property type="entry name" value="HD_domain"/>
</dbReference>
<dbReference type="AlphaFoldDB" id="A0A7X5KMA7"/>
<proteinExistence type="predicted"/>
<evidence type="ECO:0000313" key="4">
    <source>
        <dbReference type="Proteomes" id="UP000461585"/>
    </source>
</evidence>
<dbReference type="Pfam" id="PF01336">
    <property type="entry name" value="tRNA_anti-codon"/>
    <property type="match status" value="1"/>
</dbReference>